<proteinExistence type="predicted"/>
<gene>
    <name evidence="2" type="ORF">L9F63_002183</name>
</gene>
<organism evidence="2 3">
    <name type="scientific">Diploptera punctata</name>
    <name type="common">Pacific beetle cockroach</name>
    <dbReference type="NCBI Taxonomy" id="6984"/>
    <lineage>
        <taxon>Eukaryota</taxon>
        <taxon>Metazoa</taxon>
        <taxon>Ecdysozoa</taxon>
        <taxon>Arthropoda</taxon>
        <taxon>Hexapoda</taxon>
        <taxon>Insecta</taxon>
        <taxon>Pterygota</taxon>
        <taxon>Neoptera</taxon>
        <taxon>Polyneoptera</taxon>
        <taxon>Dictyoptera</taxon>
        <taxon>Blattodea</taxon>
        <taxon>Blaberoidea</taxon>
        <taxon>Blaberidae</taxon>
        <taxon>Diplopterinae</taxon>
        <taxon>Diploptera</taxon>
    </lineage>
</organism>
<name>A0AAD8EHY8_DIPPU</name>
<dbReference type="AlphaFoldDB" id="A0AAD8EHY8"/>
<sequence>MRQTYFLGEGGKEHGLISRPPSAMAMTGGHEEQEEEDVIEVKPISECKPDKQPSKELGKCHIPDSIWSQTCPAVIPENEYYKIVESKVDPSKVEEAIRHQLTPTRNPECGDDEEDEGTLMIECKACNAQLKHNSCGVQLSCYDCQRGKSDKTCHYVIKDKSKYVVSATFLEMEGFEIPDDSKVAEISANLNTTYIKEKKPRNKAKKVVENPTEQ</sequence>
<evidence type="ECO:0000256" key="1">
    <source>
        <dbReference type="SAM" id="MobiDB-lite"/>
    </source>
</evidence>
<evidence type="ECO:0000313" key="3">
    <source>
        <dbReference type="Proteomes" id="UP001233999"/>
    </source>
</evidence>
<evidence type="ECO:0000313" key="2">
    <source>
        <dbReference type="EMBL" id="KAJ9591280.1"/>
    </source>
</evidence>
<reference evidence="2" key="2">
    <citation type="submission" date="2023-05" db="EMBL/GenBank/DDBJ databases">
        <authorList>
            <person name="Fouks B."/>
        </authorList>
    </citation>
    <scope>NUCLEOTIDE SEQUENCE</scope>
    <source>
        <strain evidence="2">Stay&amp;Tobe</strain>
        <tissue evidence="2">Testes</tissue>
    </source>
</reference>
<dbReference type="EMBL" id="JASPKZ010003877">
    <property type="protein sequence ID" value="KAJ9591280.1"/>
    <property type="molecule type" value="Genomic_DNA"/>
</dbReference>
<reference evidence="2" key="1">
    <citation type="journal article" date="2023" name="IScience">
        <title>Live-bearing cockroach genome reveals convergent evolutionary mechanisms linked to viviparity in insects and beyond.</title>
        <authorList>
            <person name="Fouks B."/>
            <person name="Harrison M.C."/>
            <person name="Mikhailova A.A."/>
            <person name="Marchal E."/>
            <person name="English S."/>
            <person name="Carruthers M."/>
            <person name="Jennings E.C."/>
            <person name="Chiamaka E.L."/>
            <person name="Frigard R.A."/>
            <person name="Pippel M."/>
            <person name="Attardo G.M."/>
            <person name="Benoit J.B."/>
            <person name="Bornberg-Bauer E."/>
            <person name="Tobe S.S."/>
        </authorList>
    </citation>
    <scope>NUCLEOTIDE SEQUENCE</scope>
    <source>
        <strain evidence="2">Stay&amp;Tobe</strain>
    </source>
</reference>
<feature type="region of interest" description="Disordered" evidence="1">
    <location>
        <begin position="1"/>
        <end position="38"/>
    </location>
</feature>
<dbReference type="Proteomes" id="UP001233999">
    <property type="component" value="Unassembled WGS sequence"/>
</dbReference>
<protein>
    <submittedName>
        <fullName evidence="2">Uncharacterized protein</fullName>
    </submittedName>
</protein>
<comment type="caution">
    <text evidence="2">The sequence shown here is derived from an EMBL/GenBank/DDBJ whole genome shotgun (WGS) entry which is preliminary data.</text>
</comment>
<accession>A0AAD8EHY8</accession>
<keyword evidence="3" id="KW-1185">Reference proteome</keyword>